<evidence type="ECO:0000313" key="3">
    <source>
        <dbReference type="Proteomes" id="UP001341820"/>
    </source>
</evidence>
<comment type="caution">
    <text evidence="2">The sequence shown here is derived from an EMBL/GenBank/DDBJ whole genome shotgun (WGS) entry which is preliminary data.</text>
</comment>
<dbReference type="RefSeq" id="WP_328237269.1">
    <property type="nucleotide sequence ID" value="NZ_JAROAS010000019.1"/>
</dbReference>
<feature type="region of interest" description="Disordered" evidence="1">
    <location>
        <begin position="9"/>
        <end position="30"/>
    </location>
</feature>
<sequence length="441" mass="50890">MAWLGKLFGNHKTKGQASKQKSLKGLGGLEEIEDKSNTSKDVKTEDEDIAEGLSFNISSDADYETSVYSSPVGVSTGSTATDFYVYEWFIKDTGEIFYVGKGRGDRYKTFHGHGHQAEKIRRNYDTECRLVGTELTEKQAIELESEEMTRVLNNTNYVLTNRITPLFTKRGNGHEISQNTPKPQFETAPCLYASIIDEYYFDIKHRSFDEVRYENLKAVSFIIRNIRDEIKIIYGENLEKYKGETKSLLIKNGNKVLENKYAKSVTAWIYIGDTYLGNYHSDQEKALDKLGRNIPTYHLIDVWKFLIEKFGEVEQDLLKEVIVNPIHNRVPLKEIKNLHDWTKGYDEGISYWEQGERKRKGGNLEQAIILFDRARYNGYNAPVLYKSYAMTYRKLKDYDNEIAIISEGISRFRSEKITVNEQHIIELTVRGEKALALKHKG</sequence>
<protein>
    <submittedName>
        <fullName evidence="2">GIY-YIG nuclease family protein</fullName>
    </submittedName>
</protein>
<accession>A0ABU6NJX2</accession>
<keyword evidence="3" id="KW-1185">Reference proteome</keyword>
<gene>
    <name evidence="2" type="ORF">P5F74_10195</name>
</gene>
<reference evidence="2 3" key="1">
    <citation type="submission" date="2023-03" db="EMBL/GenBank/DDBJ databases">
        <title>Bacillus Genome Sequencing.</title>
        <authorList>
            <person name="Dunlap C."/>
        </authorList>
    </citation>
    <scope>NUCLEOTIDE SEQUENCE [LARGE SCALE GENOMIC DNA]</scope>
    <source>
        <strain evidence="2 3">B-4107</strain>
    </source>
</reference>
<name>A0ABU6NJX2_9BACI</name>
<dbReference type="Proteomes" id="UP001341820">
    <property type="component" value="Unassembled WGS sequence"/>
</dbReference>
<organism evidence="2 3">
    <name type="scientific">Shouchella miscanthi</name>
    <dbReference type="NCBI Taxonomy" id="2598861"/>
    <lineage>
        <taxon>Bacteria</taxon>
        <taxon>Bacillati</taxon>
        <taxon>Bacillota</taxon>
        <taxon>Bacilli</taxon>
        <taxon>Bacillales</taxon>
        <taxon>Bacillaceae</taxon>
        <taxon>Shouchella</taxon>
    </lineage>
</organism>
<evidence type="ECO:0000313" key="2">
    <source>
        <dbReference type="EMBL" id="MED4128502.1"/>
    </source>
</evidence>
<dbReference type="EMBL" id="JAROAS010000019">
    <property type="protein sequence ID" value="MED4128502.1"/>
    <property type="molecule type" value="Genomic_DNA"/>
</dbReference>
<proteinExistence type="predicted"/>
<evidence type="ECO:0000256" key="1">
    <source>
        <dbReference type="SAM" id="MobiDB-lite"/>
    </source>
</evidence>